<name>A0A8B4S5E1_COMTE</name>
<reference evidence="19 20" key="1">
    <citation type="submission" date="2018-06" db="EMBL/GenBank/DDBJ databases">
        <authorList>
            <consortium name="Pathogen Informatics"/>
            <person name="Doyle S."/>
        </authorList>
    </citation>
    <scope>NUCLEOTIDE SEQUENCE [LARGE SCALE GENOMIC DNA]</scope>
    <source>
        <strain evidence="19 20">NCTC10698</strain>
    </source>
</reference>
<dbReference type="GO" id="GO:0009279">
    <property type="term" value="C:cell outer membrane"/>
    <property type="evidence" value="ECO:0007669"/>
    <property type="project" value="UniProtKB-SubCell"/>
</dbReference>
<dbReference type="Proteomes" id="UP000255070">
    <property type="component" value="Unassembled WGS sequence"/>
</dbReference>
<keyword evidence="5" id="KW-0410">Iron transport</keyword>
<dbReference type="GO" id="GO:0015891">
    <property type="term" value="P:siderophore transport"/>
    <property type="evidence" value="ECO:0007669"/>
    <property type="project" value="InterPro"/>
</dbReference>
<evidence type="ECO:0000256" key="17">
    <source>
        <dbReference type="SAM" id="MobiDB-lite"/>
    </source>
</evidence>
<dbReference type="NCBIfam" id="TIGR01783">
    <property type="entry name" value="TonB-siderophor"/>
    <property type="match status" value="1"/>
</dbReference>
<keyword evidence="10 16" id="KW-0798">TonB box</keyword>
<dbReference type="RefSeq" id="WP_236597845.1">
    <property type="nucleotide sequence ID" value="NZ_BBJZ01000008.1"/>
</dbReference>
<evidence type="ECO:0000256" key="12">
    <source>
        <dbReference type="ARBA" id="ARBA00023170"/>
    </source>
</evidence>
<keyword evidence="7" id="KW-0732">Signal</keyword>
<keyword evidence="6 14" id="KW-0812">Transmembrane</keyword>
<evidence type="ECO:0000256" key="16">
    <source>
        <dbReference type="RuleBase" id="RU003357"/>
    </source>
</evidence>
<evidence type="ECO:0000256" key="11">
    <source>
        <dbReference type="ARBA" id="ARBA00023136"/>
    </source>
</evidence>
<feature type="domain" description="Secretin/TonB short N-terminal" evidence="18">
    <location>
        <begin position="90"/>
        <end position="140"/>
    </location>
</feature>
<evidence type="ECO:0000313" key="20">
    <source>
        <dbReference type="Proteomes" id="UP000255070"/>
    </source>
</evidence>
<evidence type="ECO:0000256" key="15">
    <source>
        <dbReference type="PROSITE-ProRule" id="PRU10144"/>
    </source>
</evidence>
<comment type="similarity">
    <text evidence="2 14 16">Belongs to the TonB-dependent receptor family.</text>
</comment>
<keyword evidence="20" id="KW-1185">Reference proteome</keyword>
<dbReference type="Gene3D" id="3.55.50.30">
    <property type="match status" value="1"/>
</dbReference>
<evidence type="ECO:0000259" key="18">
    <source>
        <dbReference type="SMART" id="SM00965"/>
    </source>
</evidence>
<dbReference type="InterPro" id="IPR010917">
    <property type="entry name" value="TonB_rcpt_CS"/>
</dbReference>
<evidence type="ECO:0000256" key="1">
    <source>
        <dbReference type="ARBA" id="ARBA00004571"/>
    </source>
</evidence>
<gene>
    <name evidence="19" type="primary">fptA_1</name>
    <name evidence="19" type="ORF">NCTC10698_02435</name>
</gene>
<keyword evidence="8" id="KW-0408">Iron</keyword>
<dbReference type="InterPro" id="IPR039426">
    <property type="entry name" value="TonB-dep_rcpt-like"/>
</dbReference>
<comment type="caution">
    <text evidence="19">The sequence shown here is derived from an EMBL/GenBank/DDBJ whole genome shotgun (WGS) entry which is preliminary data.</text>
</comment>
<dbReference type="InterPro" id="IPR010105">
    <property type="entry name" value="TonB_sidphr_rcpt"/>
</dbReference>
<sequence>MKRNHSHFSSEQEEGTAAGSQAAGSHCGGLRAVSLASAMACLAWSALAVLPTAHAQAVSSQAAMSTSHSLSLPAQPLGQALNALARTWGVSVSVDAALVEGRTAPALQGVQTLNGALAKALAGSGLEAVPVGAAITVRRHSSQSGVLGEVTVTAQAQREATEGSGSYAASHVSLGKGQDIRETPQSISVVTRQRIEDQAMSNVGEVMQQTTGVTVDYGGAGGLGGAATKFLSRGFEISNVQIDGASVDAFSQQLFDPNLAMYDSVQVVRGANGLFSGNGEPGGAINLVRKRPTAQRQILGSVGVGSWSRKQAELDVAGPLNEAGSLRGRAVLAHSDKDFFYRGANSQNSLLYGILEADVTSSTRVSLGASYDKLKATPWREGLPRAANGDDLKLSRKTALMAGWSHYDKSAKEVFAQLDQQLAGDWKLKAQLNYQKVDSDARLASLSGAVDPATGLGANWTGFSNDFRSEKKSLDVHASGPFSLFGRKHRLLLGADWSKVRDDQDTYYSEMDTPLSLTNVYEFDPGRIPPAVRERMTRSYPGYGATQKGFYGRANLSLTDQLTAIVGGRYASYSYDTPYINYNADGSVRASGREYYSESGIFTPYAGLVYDLGNQWTAYGSVTEIHKSQANMLAGPAPGAALDPIKGRSFELGMKGELADGKLNTALALYRIERKGQAVRDPRYPETDVGNLGLSCCYVAQGKIISQGLDMEVTGQLAQGWQLFAGYTYNHNRNKTDPSQLVYSSITPKHLFKLWSTYQLQGQLSPWTLGGGVTLQSATYVSGTANSYNPASGQYDGNAVPFRFTQAGYAVWGASVQYRINRNWSAALNVHNLFDKTYYKTVGTSGSGNWYGEPRSVLLTLRGAF</sequence>
<evidence type="ECO:0000256" key="7">
    <source>
        <dbReference type="ARBA" id="ARBA00022729"/>
    </source>
</evidence>
<evidence type="ECO:0000256" key="9">
    <source>
        <dbReference type="ARBA" id="ARBA00023065"/>
    </source>
</evidence>
<evidence type="ECO:0000256" key="14">
    <source>
        <dbReference type="PROSITE-ProRule" id="PRU01360"/>
    </source>
</evidence>
<dbReference type="PANTHER" id="PTHR32552:SF74">
    <property type="entry name" value="HYDROXAMATE SIDEROPHORE RECEPTOR FHUE"/>
    <property type="match status" value="1"/>
</dbReference>
<comment type="subcellular location">
    <subcellularLocation>
        <location evidence="1 14">Cell outer membrane</location>
        <topology evidence="1 14">Multi-pass membrane protein</topology>
    </subcellularLocation>
</comment>
<keyword evidence="12 19" id="KW-0675">Receptor</keyword>
<proteinExistence type="inferred from homology"/>
<evidence type="ECO:0000256" key="10">
    <source>
        <dbReference type="ARBA" id="ARBA00023077"/>
    </source>
</evidence>
<feature type="short sequence motif" description="TonB C-terminal box" evidence="15">
    <location>
        <begin position="848"/>
        <end position="865"/>
    </location>
</feature>
<dbReference type="InterPro" id="IPR000531">
    <property type="entry name" value="Beta-barrel_TonB"/>
</dbReference>
<dbReference type="GO" id="GO:0015344">
    <property type="term" value="F:siderophore uptake transmembrane transporter activity"/>
    <property type="evidence" value="ECO:0007669"/>
    <property type="project" value="TreeGrafter"/>
</dbReference>
<dbReference type="Gene3D" id="2.170.130.10">
    <property type="entry name" value="TonB-dependent receptor, plug domain"/>
    <property type="match status" value="1"/>
</dbReference>
<dbReference type="EMBL" id="UFXL01000001">
    <property type="protein sequence ID" value="SUY77530.1"/>
    <property type="molecule type" value="Genomic_DNA"/>
</dbReference>
<evidence type="ECO:0000256" key="2">
    <source>
        <dbReference type="ARBA" id="ARBA00009810"/>
    </source>
</evidence>
<dbReference type="PROSITE" id="PS52016">
    <property type="entry name" value="TONB_DEPENDENT_REC_3"/>
    <property type="match status" value="1"/>
</dbReference>
<accession>A0A8B4S5E1</accession>
<evidence type="ECO:0000256" key="5">
    <source>
        <dbReference type="ARBA" id="ARBA00022496"/>
    </source>
</evidence>
<dbReference type="AlphaFoldDB" id="A0A8B4S5E1"/>
<dbReference type="InterPro" id="IPR036942">
    <property type="entry name" value="Beta-barrel_TonB_sf"/>
</dbReference>
<dbReference type="Gene3D" id="2.40.170.20">
    <property type="entry name" value="TonB-dependent receptor, beta-barrel domain"/>
    <property type="match status" value="1"/>
</dbReference>
<dbReference type="PROSITE" id="PS01156">
    <property type="entry name" value="TONB_DEPENDENT_REC_2"/>
    <property type="match status" value="1"/>
</dbReference>
<dbReference type="Pfam" id="PF00593">
    <property type="entry name" value="TonB_dep_Rec_b-barrel"/>
    <property type="match status" value="1"/>
</dbReference>
<dbReference type="InterPro" id="IPR037066">
    <property type="entry name" value="Plug_dom_sf"/>
</dbReference>
<dbReference type="InterPro" id="IPR011662">
    <property type="entry name" value="Secretin/TonB_short_N"/>
</dbReference>
<organism evidence="19 20">
    <name type="scientific">Comamonas testosteroni</name>
    <name type="common">Pseudomonas testosteroni</name>
    <dbReference type="NCBI Taxonomy" id="285"/>
    <lineage>
        <taxon>Bacteria</taxon>
        <taxon>Pseudomonadati</taxon>
        <taxon>Pseudomonadota</taxon>
        <taxon>Betaproteobacteria</taxon>
        <taxon>Burkholderiales</taxon>
        <taxon>Comamonadaceae</taxon>
        <taxon>Comamonas</taxon>
    </lineage>
</organism>
<protein>
    <submittedName>
        <fullName evidence="19">Fe(III)-pyochelin receptor</fullName>
    </submittedName>
</protein>
<keyword evidence="3 14" id="KW-0813">Transport</keyword>
<dbReference type="GeneID" id="63999456"/>
<evidence type="ECO:0000256" key="3">
    <source>
        <dbReference type="ARBA" id="ARBA00022448"/>
    </source>
</evidence>
<dbReference type="Pfam" id="PF07715">
    <property type="entry name" value="Plug"/>
    <property type="match status" value="1"/>
</dbReference>
<dbReference type="Pfam" id="PF07660">
    <property type="entry name" value="STN"/>
    <property type="match status" value="1"/>
</dbReference>
<feature type="region of interest" description="Disordered" evidence="17">
    <location>
        <begin position="1"/>
        <end position="22"/>
    </location>
</feature>
<keyword evidence="11 14" id="KW-0472">Membrane</keyword>
<dbReference type="GO" id="GO:0038023">
    <property type="term" value="F:signaling receptor activity"/>
    <property type="evidence" value="ECO:0007669"/>
    <property type="project" value="InterPro"/>
</dbReference>
<evidence type="ECO:0000256" key="8">
    <source>
        <dbReference type="ARBA" id="ARBA00023004"/>
    </source>
</evidence>
<dbReference type="SUPFAM" id="SSF56935">
    <property type="entry name" value="Porins"/>
    <property type="match status" value="1"/>
</dbReference>
<evidence type="ECO:0000256" key="4">
    <source>
        <dbReference type="ARBA" id="ARBA00022452"/>
    </source>
</evidence>
<keyword evidence="9" id="KW-0406">Ion transport</keyword>
<dbReference type="PANTHER" id="PTHR32552">
    <property type="entry name" value="FERRICHROME IRON RECEPTOR-RELATED"/>
    <property type="match status" value="1"/>
</dbReference>
<evidence type="ECO:0000256" key="6">
    <source>
        <dbReference type="ARBA" id="ARBA00022692"/>
    </source>
</evidence>
<evidence type="ECO:0000256" key="13">
    <source>
        <dbReference type="ARBA" id="ARBA00023237"/>
    </source>
</evidence>
<dbReference type="CDD" id="cd01347">
    <property type="entry name" value="ligand_gated_channel"/>
    <property type="match status" value="1"/>
</dbReference>
<evidence type="ECO:0000313" key="19">
    <source>
        <dbReference type="EMBL" id="SUY77530.1"/>
    </source>
</evidence>
<dbReference type="SMART" id="SM00965">
    <property type="entry name" value="STN"/>
    <property type="match status" value="1"/>
</dbReference>
<keyword evidence="4 14" id="KW-1134">Transmembrane beta strand</keyword>
<dbReference type="InterPro" id="IPR012910">
    <property type="entry name" value="Plug_dom"/>
</dbReference>
<keyword evidence="13 14" id="KW-0998">Cell outer membrane</keyword>